<dbReference type="STRING" id="1035309.A0A2C5WLQ2"/>
<reference evidence="5 6" key="1">
    <citation type="journal article" date="2013" name="Fungal Biol.">
        <title>Analysis of microsatellite markers in the genome of the plant pathogen Ceratocystis fimbriata.</title>
        <authorList>
            <person name="Simpson M.C."/>
            <person name="Wilken P.M."/>
            <person name="Coetzee M.P."/>
            <person name="Wingfield M.J."/>
            <person name="Wingfield B.D."/>
        </authorList>
    </citation>
    <scope>NUCLEOTIDE SEQUENCE [LARGE SCALE GENOMIC DNA]</scope>
    <source>
        <strain evidence="5 6">CBS 114723</strain>
    </source>
</reference>
<dbReference type="InterPro" id="IPR000504">
    <property type="entry name" value="RRM_dom"/>
</dbReference>
<evidence type="ECO:0000256" key="3">
    <source>
        <dbReference type="SAM" id="MobiDB-lite"/>
    </source>
</evidence>
<feature type="compositionally biased region" description="Basic and acidic residues" evidence="3">
    <location>
        <begin position="208"/>
        <end position="306"/>
    </location>
</feature>
<keyword evidence="1 2" id="KW-0694">RNA-binding</keyword>
<evidence type="ECO:0000313" key="6">
    <source>
        <dbReference type="Proteomes" id="UP000222788"/>
    </source>
</evidence>
<feature type="domain" description="RRM" evidence="4">
    <location>
        <begin position="69"/>
        <end position="147"/>
    </location>
</feature>
<reference evidence="5 6" key="2">
    <citation type="journal article" date="2013" name="IMA Fungus">
        <title>IMA Genome-F 1: Ceratocystis fimbriata: Draft nuclear genome sequence for the plant pathogen, Ceratocystis fimbriata.</title>
        <authorList>
            <person name="Wilken P.M."/>
            <person name="Steenkamp E.T."/>
            <person name="Wingfield M.J."/>
            <person name="de Beer Z.W."/>
            <person name="Wingfield B.D."/>
        </authorList>
    </citation>
    <scope>NUCLEOTIDE SEQUENCE [LARGE SCALE GENOMIC DNA]</scope>
    <source>
        <strain evidence="5 6">CBS 114723</strain>
    </source>
</reference>
<feature type="region of interest" description="Disordered" evidence="3">
    <location>
        <begin position="1"/>
        <end position="75"/>
    </location>
</feature>
<gene>
    <name evidence="5" type="ORF">CFIMG_003269RA</name>
</gene>
<feature type="compositionally biased region" description="Basic and acidic residues" evidence="3">
    <location>
        <begin position="162"/>
        <end position="179"/>
    </location>
</feature>
<proteinExistence type="predicted"/>
<evidence type="ECO:0000259" key="4">
    <source>
        <dbReference type="PROSITE" id="PS50102"/>
    </source>
</evidence>
<accession>A0A2C5WLQ2</accession>
<keyword evidence="6" id="KW-1185">Reference proteome</keyword>
<name>A0A2C5WLQ2_9PEZI</name>
<dbReference type="SUPFAM" id="SSF54928">
    <property type="entry name" value="RNA-binding domain, RBD"/>
    <property type="match status" value="1"/>
</dbReference>
<dbReference type="InterPro" id="IPR035979">
    <property type="entry name" value="RBD_domain_sf"/>
</dbReference>
<dbReference type="Proteomes" id="UP000222788">
    <property type="component" value="Unassembled WGS sequence"/>
</dbReference>
<dbReference type="AlphaFoldDB" id="A0A2C5WLQ2"/>
<dbReference type="GO" id="GO:0003723">
    <property type="term" value="F:RNA binding"/>
    <property type="evidence" value="ECO:0007669"/>
    <property type="project" value="UniProtKB-UniRule"/>
</dbReference>
<feature type="region of interest" description="Disordered" evidence="3">
    <location>
        <begin position="128"/>
        <end position="318"/>
    </location>
</feature>
<dbReference type="PANTHER" id="PTHR48027">
    <property type="entry name" value="HETEROGENEOUS NUCLEAR RIBONUCLEOPROTEIN 87F-RELATED"/>
    <property type="match status" value="1"/>
</dbReference>
<dbReference type="SMART" id="SM00360">
    <property type="entry name" value="RRM"/>
    <property type="match status" value="1"/>
</dbReference>
<organism evidence="5 6">
    <name type="scientific">Ceratocystis fimbriata CBS 114723</name>
    <dbReference type="NCBI Taxonomy" id="1035309"/>
    <lineage>
        <taxon>Eukaryota</taxon>
        <taxon>Fungi</taxon>
        <taxon>Dikarya</taxon>
        <taxon>Ascomycota</taxon>
        <taxon>Pezizomycotina</taxon>
        <taxon>Sordariomycetes</taxon>
        <taxon>Hypocreomycetidae</taxon>
        <taxon>Microascales</taxon>
        <taxon>Ceratocystidaceae</taxon>
        <taxon>Ceratocystis</taxon>
    </lineage>
</organism>
<dbReference type="EMBL" id="APWK03000094">
    <property type="protein sequence ID" value="PHH51399.1"/>
    <property type="molecule type" value="Genomic_DNA"/>
</dbReference>
<feature type="compositionally biased region" description="Basic and acidic residues" evidence="3">
    <location>
        <begin position="17"/>
        <end position="43"/>
    </location>
</feature>
<dbReference type="CDD" id="cd00590">
    <property type="entry name" value="RRM_SF"/>
    <property type="match status" value="1"/>
</dbReference>
<dbReference type="OrthoDB" id="6159137at2759"/>
<evidence type="ECO:0000256" key="1">
    <source>
        <dbReference type="ARBA" id="ARBA00022884"/>
    </source>
</evidence>
<evidence type="ECO:0000256" key="2">
    <source>
        <dbReference type="PROSITE-ProRule" id="PRU00176"/>
    </source>
</evidence>
<dbReference type="InterPro" id="IPR012677">
    <property type="entry name" value="Nucleotide-bd_a/b_plait_sf"/>
</dbReference>
<comment type="caution">
    <text evidence="5">The sequence shown here is derived from an EMBL/GenBank/DDBJ whole genome shotgun (WGS) entry which is preliminary data.</text>
</comment>
<dbReference type="Pfam" id="PF00076">
    <property type="entry name" value="RRM_1"/>
    <property type="match status" value="1"/>
</dbReference>
<protein>
    <submittedName>
        <fullName evidence="5">Putative RNA-binding protein C25G10.01</fullName>
    </submittedName>
</protein>
<dbReference type="InterPro" id="IPR052462">
    <property type="entry name" value="SLIRP/GR-RBP-like"/>
</dbReference>
<evidence type="ECO:0000313" key="5">
    <source>
        <dbReference type="EMBL" id="PHH51399.1"/>
    </source>
</evidence>
<sequence>MATTSMDYEATGSYEDENPRYENDRRSASPRPSRDDGDVDRRRPSPSAPSNGGGKDDSREDDGAVNPGSNLFVTGIHPKLSETEISQMFEKYGEVEKCQIMRDPHTKESRGFGFVKMVTSEGADAAKEALQGEQIDGRTLSIEKARRARPRTPTPGKYFGPPKREPRGRFHDRGDDRRRGGGGGGGYGGYRDDPYRYRGGPHGGGYDRGYREERGYDRGYRDDRGGYDRGYRDDRGGYDRRGGGGGGDRDDGYGGGRFDRYSRDDRSRYGSRGGDDRRGDDRRGGGGYDRDRYDRSADREAPRRDPPPPSYNDGPRPE</sequence>
<dbReference type="Gene3D" id="3.30.70.330">
    <property type="match status" value="1"/>
</dbReference>
<dbReference type="PROSITE" id="PS50102">
    <property type="entry name" value="RRM"/>
    <property type="match status" value="1"/>
</dbReference>